<dbReference type="FunFam" id="1.10.10.60:FF:000012">
    <property type="entry name" value="Metastasis-associated 1 family, member 3"/>
    <property type="match status" value="1"/>
</dbReference>
<dbReference type="InterPro" id="IPR009057">
    <property type="entry name" value="Homeodomain-like_sf"/>
</dbReference>
<dbReference type="SUPFAM" id="SSF46689">
    <property type="entry name" value="Homeodomain-like"/>
    <property type="match status" value="1"/>
</dbReference>
<feature type="compositionally biased region" description="Low complexity" evidence="6">
    <location>
        <begin position="133"/>
        <end position="146"/>
    </location>
</feature>
<dbReference type="GO" id="GO:0008270">
    <property type="term" value="F:zinc ion binding"/>
    <property type="evidence" value="ECO:0007669"/>
    <property type="project" value="UniProtKB-KW"/>
</dbReference>
<keyword evidence="2" id="KW-0863">Zinc-finger</keyword>
<dbReference type="GO" id="GO:0042826">
    <property type="term" value="F:histone deacetylase binding"/>
    <property type="evidence" value="ECO:0007669"/>
    <property type="project" value="TreeGrafter"/>
</dbReference>
<dbReference type="GO" id="GO:0000122">
    <property type="term" value="P:negative regulation of transcription by RNA polymerase II"/>
    <property type="evidence" value="ECO:0007669"/>
    <property type="project" value="TreeGrafter"/>
</dbReference>
<name>A0A7S0UFW2_9STRA</name>
<keyword evidence="5" id="KW-0539">Nucleus</keyword>
<feature type="compositionally biased region" description="Polar residues" evidence="6">
    <location>
        <begin position="97"/>
        <end position="117"/>
    </location>
</feature>
<accession>A0A7S0UFW2</accession>
<organism evidence="8">
    <name type="scientific">Pseudo-nitzschia delicatissima</name>
    <dbReference type="NCBI Taxonomy" id="44447"/>
    <lineage>
        <taxon>Eukaryota</taxon>
        <taxon>Sar</taxon>
        <taxon>Stramenopiles</taxon>
        <taxon>Ochrophyta</taxon>
        <taxon>Bacillariophyta</taxon>
        <taxon>Bacillariophyceae</taxon>
        <taxon>Bacillariophycidae</taxon>
        <taxon>Bacillariales</taxon>
        <taxon>Bacillariaceae</taxon>
        <taxon>Pseudo-nitzschia</taxon>
    </lineage>
</organism>
<dbReference type="InterPro" id="IPR040138">
    <property type="entry name" value="MIER/MTA"/>
</dbReference>
<protein>
    <recommendedName>
        <fullName evidence="7">SANT domain-containing protein</fullName>
    </recommendedName>
</protein>
<evidence type="ECO:0000256" key="4">
    <source>
        <dbReference type="ARBA" id="ARBA00023125"/>
    </source>
</evidence>
<evidence type="ECO:0000256" key="2">
    <source>
        <dbReference type="ARBA" id="ARBA00022771"/>
    </source>
</evidence>
<dbReference type="AlphaFoldDB" id="A0A7S0UFW2"/>
<proteinExistence type="predicted"/>
<keyword evidence="3" id="KW-0862">Zinc</keyword>
<keyword evidence="4" id="KW-0238">DNA-binding</keyword>
<dbReference type="Gene3D" id="1.10.10.60">
    <property type="entry name" value="Homeodomain-like"/>
    <property type="match status" value="1"/>
</dbReference>
<dbReference type="GO" id="GO:0005654">
    <property type="term" value="C:nucleoplasm"/>
    <property type="evidence" value="ECO:0007669"/>
    <property type="project" value="TreeGrafter"/>
</dbReference>
<gene>
    <name evidence="8" type="ORF">PDEL1432_LOCUS1337</name>
</gene>
<keyword evidence="1" id="KW-0479">Metal-binding</keyword>
<reference evidence="8" key="1">
    <citation type="submission" date="2021-01" db="EMBL/GenBank/DDBJ databases">
        <authorList>
            <person name="Corre E."/>
            <person name="Pelletier E."/>
            <person name="Niang G."/>
            <person name="Scheremetjew M."/>
            <person name="Finn R."/>
            <person name="Kale V."/>
            <person name="Holt S."/>
            <person name="Cochrane G."/>
            <person name="Meng A."/>
            <person name="Brown T."/>
            <person name="Cohen L."/>
        </authorList>
    </citation>
    <scope>NUCLEOTIDE SEQUENCE</scope>
    <source>
        <strain evidence="8">UNC1205</strain>
    </source>
</reference>
<evidence type="ECO:0000256" key="5">
    <source>
        <dbReference type="ARBA" id="ARBA00023242"/>
    </source>
</evidence>
<dbReference type="PANTHER" id="PTHR10865">
    <property type="entry name" value="METASTASIS-ASSOCIATED PROTEIN AND MESODERM INDUCTION EARLY RESPONSE PROTEIN"/>
    <property type="match status" value="1"/>
</dbReference>
<dbReference type="PROSITE" id="PS51293">
    <property type="entry name" value="SANT"/>
    <property type="match status" value="1"/>
</dbReference>
<feature type="compositionally biased region" description="Basic and acidic residues" evidence="6">
    <location>
        <begin position="48"/>
        <end position="57"/>
    </location>
</feature>
<evidence type="ECO:0000259" key="7">
    <source>
        <dbReference type="PROSITE" id="PS51293"/>
    </source>
</evidence>
<feature type="compositionally biased region" description="Low complexity" evidence="6">
    <location>
        <begin position="1"/>
        <end position="17"/>
    </location>
</feature>
<feature type="domain" description="SANT" evidence="7">
    <location>
        <begin position="237"/>
        <end position="288"/>
    </location>
</feature>
<dbReference type="InterPro" id="IPR017884">
    <property type="entry name" value="SANT_dom"/>
</dbReference>
<dbReference type="EMBL" id="HBFL01001872">
    <property type="protein sequence ID" value="CAD8761297.1"/>
    <property type="molecule type" value="Transcribed_RNA"/>
</dbReference>
<feature type="compositionally biased region" description="Basic and acidic residues" evidence="6">
    <location>
        <begin position="152"/>
        <end position="164"/>
    </location>
</feature>
<evidence type="ECO:0000256" key="1">
    <source>
        <dbReference type="ARBA" id="ARBA00022723"/>
    </source>
</evidence>
<dbReference type="PANTHER" id="PTHR10865:SF28">
    <property type="entry name" value="ELM2 DOMAIN-CONTAINING PROTEIN"/>
    <property type="match status" value="1"/>
</dbReference>
<dbReference type="GO" id="GO:0003714">
    <property type="term" value="F:transcription corepressor activity"/>
    <property type="evidence" value="ECO:0007669"/>
    <property type="project" value="TreeGrafter"/>
</dbReference>
<feature type="compositionally biased region" description="Polar residues" evidence="6">
    <location>
        <begin position="36"/>
        <end position="47"/>
    </location>
</feature>
<feature type="compositionally biased region" description="Low complexity" evidence="6">
    <location>
        <begin position="58"/>
        <end position="71"/>
    </location>
</feature>
<evidence type="ECO:0000256" key="6">
    <source>
        <dbReference type="SAM" id="MobiDB-lite"/>
    </source>
</evidence>
<sequence length="315" mass="34847">MSSDPVVSEVASAAENSSTKRSLDSECKKTNALPENATSSIESNDVENPSKRIKLEAAGEGAAAATAAAVAPSNPVDTNGSTPSQPTNNIKRENGDNGANITESDSVAPADTSTDTVDTGIEEADDESQRGKTSSVSISAPSPAVTRSRRSTSTEKKNGEEVMNSIKEELGDLEASDKPKARWRVHQMAEDYTNLVGSMMYPATQFHSYGYNPQEREYPIEKISLLGFMKSPLRRPTVIEKWSPYEIGIFEGSMLHYGKDFRNVSKQIGTKTTQEVIDFYYIWKKTAHYKRWKEQYISDEELIDEIYVPLKKPKR</sequence>
<evidence type="ECO:0000313" key="8">
    <source>
        <dbReference type="EMBL" id="CAD8761297.1"/>
    </source>
</evidence>
<feature type="region of interest" description="Disordered" evidence="6">
    <location>
        <begin position="1"/>
        <end position="164"/>
    </location>
</feature>
<evidence type="ECO:0000256" key="3">
    <source>
        <dbReference type="ARBA" id="ARBA00022833"/>
    </source>
</evidence>
<dbReference type="GO" id="GO:0003677">
    <property type="term" value="F:DNA binding"/>
    <property type="evidence" value="ECO:0007669"/>
    <property type="project" value="UniProtKB-KW"/>
</dbReference>
<feature type="compositionally biased region" description="Polar residues" evidence="6">
    <location>
        <begin position="75"/>
        <end position="89"/>
    </location>
</feature>